<feature type="transmembrane region" description="Helical" evidence="1">
    <location>
        <begin position="33"/>
        <end position="53"/>
    </location>
</feature>
<dbReference type="Proteomes" id="UP000214646">
    <property type="component" value="Unassembled WGS sequence"/>
</dbReference>
<feature type="transmembrane region" description="Helical" evidence="1">
    <location>
        <begin position="65"/>
        <end position="88"/>
    </location>
</feature>
<feature type="transmembrane region" description="Helical" evidence="1">
    <location>
        <begin position="122"/>
        <end position="146"/>
    </location>
</feature>
<feature type="transmembrane region" description="Helical" evidence="1">
    <location>
        <begin position="248"/>
        <end position="270"/>
    </location>
</feature>
<evidence type="ECO:0008006" key="4">
    <source>
        <dbReference type="Google" id="ProtNLM"/>
    </source>
</evidence>
<sequence length="682" mass="75519">MSDPTLFGLLILDRDPFGVANFWGLSQAWLQDAGGFAALGLAAYLLYALRVPAEQAESAKSRAGVSAWMLIMAVLTMLAYAVYGVLIFTGKGFDQINGLRPADPNAFVKYEAPKFSYDYQPLVLMAGGLFALLGIGQPFVASLSKIRFRRIGALAKLGVLEVIRSRALFVYVIFLIPMLFPITWFIQPKPEDELRDIIDWMSYMTQLLAILPALLLGAFAIPNDVKNQNIYTIVTKPVERFEIVFGRYLGYLIVLTLALVVMTTGSWLFIRLTGVNQAAKDETLKARVPLRGKLAFQSRRGSIEGTNVGREFDYRKYIAGDPSSSQRAIWSFASLPGRLASDRDYVPCEFTFDIFRMTKGEENRGVNLAIRITTFKCPQVPPAEAREGNWRWENAARYQEYEQESRQLVAELQGIKPGEVQNPATVLALARPGTPAWRVVNQLAEKYGFYEVTGKEVYDYHPADITVPVGIFKNALSETPAKGADGIAPPILQVAVKCDTKGQLLGMAEGDLYVLEGNRTFDENYFKAAVGLWCRIALVLGLAVTISTYLAGVISFLVALILFIAGYASDHLTDMASGRSNVGGPFRAVNQLLKAEQPTAIVDSGNPLTRAAEGGDVVFSWLVRRFINLVPDVYAYSWTDFVSEGFNIPLENLVMNLVVLVAYLLPWFILGYFLIRSREVAA</sequence>
<feature type="transmembrane region" description="Helical" evidence="1">
    <location>
        <begin position="201"/>
        <end position="221"/>
    </location>
</feature>
<keyword evidence="1" id="KW-1133">Transmembrane helix</keyword>
<reference evidence="3" key="1">
    <citation type="submission" date="2017-06" db="EMBL/GenBank/DDBJ databases">
        <title>Genome analysis of Fimbriiglobus ruber SP5, the first member of the order Planctomycetales with confirmed chitinolytic capability.</title>
        <authorList>
            <person name="Ravin N.V."/>
            <person name="Rakitin A.L."/>
            <person name="Ivanova A.A."/>
            <person name="Beletsky A.V."/>
            <person name="Kulichevskaya I.S."/>
            <person name="Mardanov A.V."/>
            <person name="Dedysh S.N."/>
        </authorList>
    </citation>
    <scope>NUCLEOTIDE SEQUENCE [LARGE SCALE GENOMIC DNA]</scope>
    <source>
        <strain evidence="3">SP5</strain>
    </source>
</reference>
<keyword evidence="1" id="KW-0812">Transmembrane</keyword>
<gene>
    <name evidence="2" type="ORF">FRUB_05434</name>
</gene>
<evidence type="ECO:0000256" key="1">
    <source>
        <dbReference type="SAM" id="Phobius"/>
    </source>
</evidence>
<organism evidence="2 3">
    <name type="scientific">Fimbriiglobus ruber</name>
    <dbReference type="NCBI Taxonomy" id="1908690"/>
    <lineage>
        <taxon>Bacteria</taxon>
        <taxon>Pseudomonadati</taxon>
        <taxon>Planctomycetota</taxon>
        <taxon>Planctomycetia</taxon>
        <taxon>Gemmatales</taxon>
        <taxon>Gemmataceae</taxon>
        <taxon>Fimbriiglobus</taxon>
    </lineage>
</organism>
<proteinExistence type="predicted"/>
<name>A0A225DW27_9BACT</name>
<feature type="transmembrane region" description="Helical" evidence="1">
    <location>
        <begin position="549"/>
        <end position="568"/>
    </location>
</feature>
<dbReference type="EMBL" id="NIDE01000008">
    <property type="protein sequence ID" value="OWK40515.1"/>
    <property type="molecule type" value="Genomic_DNA"/>
</dbReference>
<comment type="caution">
    <text evidence="2">The sequence shown here is derived from an EMBL/GenBank/DDBJ whole genome shotgun (WGS) entry which is preliminary data.</text>
</comment>
<evidence type="ECO:0000313" key="2">
    <source>
        <dbReference type="EMBL" id="OWK40515.1"/>
    </source>
</evidence>
<dbReference type="AlphaFoldDB" id="A0A225DW27"/>
<dbReference type="RefSeq" id="WP_088256418.1">
    <property type="nucleotide sequence ID" value="NZ_NIDE01000008.1"/>
</dbReference>
<protein>
    <recommendedName>
        <fullName evidence="4">ABC transporter permease</fullName>
    </recommendedName>
</protein>
<dbReference type="PANTHER" id="PTHR43471:SF10">
    <property type="entry name" value="SLL1107 PROTEIN"/>
    <property type="match status" value="1"/>
</dbReference>
<feature type="transmembrane region" description="Helical" evidence="1">
    <location>
        <begin position="653"/>
        <end position="675"/>
    </location>
</feature>
<evidence type="ECO:0000313" key="3">
    <source>
        <dbReference type="Proteomes" id="UP000214646"/>
    </source>
</evidence>
<dbReference type="PANTHER" id="PTHR43471">
    <property type="entry name" value="ABC TRANSPORTER PERMEASE"/>
    <property type="match status" value="1"/>
</dbReference>
<feature type="transmembrane region" description="Helical" evidence="1">
    <location>
        <begin position="167"/>
        <end position="186"/>
    </location>
</feature>
<keyword evidence="1" id="KW-0472">Membrane</keyword>
<dbReference type="OrthoDB" id="231083at2"/>
<keyword evidence="3" id="KW-1185">Reference proteome</keyword>
<accession>A0A225DW27</accession>